<evidence type="ECO:0000313" key="2">
    <source>
        <dbReference type="Proteomes" id="UP001164539"/>
    </source>
</evidence>
<proteinExistence type="predicted"/>
<protein>
    <submittedName>
        <fullName evidence="1">Nucleotidyltransferase domain protein</fullName>
    </submittedName>
</protein>
<dbReference type="Proteomes" id="UP001164539">
    <property type="component" value="Chromosome 4"/>
</dbReference>
<dbReference type="EMBL" id="CM051397">
    <property type="protein sequence ID" value="KAJ4720216.1"/>
    <property type="molecule type" value="Genomic_DNA"/>
</dbReference>
<organism evidence="1 2">
    <name type="scientific">Melia azedarach</name>
    <name type="common">Chinaberry tree</name>
    <dbReference type="NCBI Taxonomy" id="155640"/>
    <lineage>
        <taxon>Eukaryota</taxon>
        <taxon>Viridiplantae</taxon>
        <taxon>Streptophyta</taxon>
        <taxon>Embryophyta</taxon>
        <taxon>Tracheophyta</taxon>
        <taxon>Spermatophyta</taxon>
        <taxon>Magnoliopsida</taxon>
        <taxon>eudicotyledons</taxon>
        <taxon>Gunneridae</taxon>
        <taxon>Pentapetalae</taxon>
        <taxon>rosids</taxon>
        <taxon>malvids</taxon>
        <taxon>Sapindales</taxon>
        <taxon>Meliaceae</taxon>
        <taxon>Melia</taxon>
    </lineage>
</organism>
<reference evidence="1 2" key="1">
    <citation type="journal article" date="2023" name="Science">
        <title>Complex scaffold remodeling in plant triterpene biosynthesis.</title>
        <authorList>
            <person name="De La Pena R."/>
            <person name="Hodgson H."/>
            <person name="Liu J.C."/>
            <person name="Stephenson M.J."/>
            <person name="Martin A.C."/>
            <person name="Owen C."/>
            <person name="Harkess A."/>
            <person name="Leebens-Mack J."/>
            <person name="Jimenez L.E."/>
            <person name="Osbourn A."/>
            <person name="Sattely E.S."/>
        </authorList>
    </citation>
    <scope>NUCLEOTIDE SEQUENCE [LARGE SCALE GENOMIC DNA]</scope>
    <source>
        <strain evidence="2">cv. JPN11</strain>
        <tissue evidence="1">Leaf</tissue>
    </source>
</reference>
<evidence type="ECO:0000313" key="1">
    <source>
        <dbReference type="EMBL" id="KAJ4720216.1"/>
    </source>
</evidence>
<sequence>MLKISACMLTEDLQEESLTSSSYMSSSSSSSSPNAHPLSIDTELWLLAEERIQEILCAIQPAVVSETKRKEVINNVWRLINGYYGIEVFPFGSVPLKTYLPDGDIDLTVLSHQSAEEDLARDICNILEREEQDSEFEVKDVQYVPAQVKIIKCNVKNIPVDISFNQMAGLSALCFLEKVDELIGRDHIFKQSIVLIKAWCYYESRILGAHYGLISTYALEMLVLYIINLFHSSLCGPLAVLYRFLVYYSTFDWDNYCVSVNGPVAISSLPEIVAETPENDGDELLLSQEFLRQCREIYSVPIKALETTGHEFAIKHLNIVDPLKDNNNLGRSVSKGNFHRIRCALSYGAQRLGEILALPGESIGMGLEKFFMNTLDRNGKGQRPDVDVPIHAFGTGKSEAADLRGDYDSYYNSLLYGQWYHDYTLPVTSKFSPPSSPSQISNRSAWDTVRQFVSCKRNLFYRWGTEVFVPRLPFCQPYASQLPGATFSLDEGEKSRGTGTYIPHVTRHSPKEIHTPVRTRNSESMHHVQWMKSYKKTARDEQLPEKNNCENGCSLNLSIDEFPLLPVSKKHPPSETNHQFDESTDNSTQVDNSCPTTTIMFGTYEHSLTLARPKKNSGASTSLDSEPGHSVTEKQSRRELLTCYKEKILIKPYPYHLRDVKDFPPLA</sequence>
<name>A0ACC1Y8Y2_MELAZ</name>
<comment type="caution">
    <text evidence="1">The sequence shown here is derived from an EMBL/GenBank/DDBJ whole genome shotgun (WGS) entry which is preliminary data.</text>
</comment>
<keyword evidence="2" id="KW-1185">Reference proteome</keyword>
<gene>
    <name evidence="1" type="ORF">OWV82_008079</name>
</gene>
<accession>A0ACC1Y8Y2</accession>